<feature type="binding site" evidence="7">
    <location>
        <position position="36"/>
    </location>
    <ligand>
        <name>substrate</name>
    </ligand>
</feature>
<dbReference type="Gene3D" id="3.40.50.1260">
    <property type="entry name" value="Phosphoglycerate kinase, N-terminal domain"/>
    <property type="match status" value="2"/>
</dbReference>
<keyword evidence="3 7" id="KW-0808">Transferase</keyword>
<dbReference type="InterPro" id="IPR036043">
    <property type="entry name" value="Phosphoglycerate_kinase_sf"/>
</dbReference>
<comment type="similarity">
    <text evidence="7 9">Belongs to the phosphoglycerate kinase family.</text>
</comment>
<dbReference type="InterPro" id="IPR015824">
    <property type="entry name" value="Phosphoglycerate_kinase_N"/>
</dbReference>
<keyword evidence="7" id="KW-0324">Glycolysis</keyword>
<dbReference type="Pfam" id="PF00162">
    <property type="entry name" value="PGK"/>
    <property type="match status" value="1"/>
</dbReference>
<feature type="binding site" evidence="7 8">
    <location>
        <position position="338"/>
    </location>
    <ligand>
        <name>ATP</name>
        <dbReference type="ChEBI" id="CHEBI:30616"/>
    </ligand>
</feature>
<evidence type="ECO:0000256" key="9">
    <source>
        <dbReference type="RuleBase" id="RU000532"/>
    </source>
</evidence>
<dbReference type="GO" id="GO:0006094">
    <property type="term" value="P:gluconeogenesis"/>
    <property type="evidence" value="ECO:0007669"/>
    <property type="project" value="TreeGrafter"/>
</dbReference>
<dbReference type="PANTHER" id="PTHR11406:SF23">
    <property type="entry name" value="PHOSPHOGLYCERATE KINASE 1, CHLOROPLASTIC-RELATED"/>
    <property type="match status" value="1"/>
</dbReference>
<comment type="caution">
    <text evidence="10">The sequence shown here is derived from an EMBL/GenBank/DDBJ whole genome shotgun (WGS) entry which is preliminary data.</text>
</comment>
<comment type="catalytic activity">
    <reaction evidence="1 7 9">
        <text>(2R)-3-phosphoglycerate + ATP = (2R)-3-phospho-glyceroyl phosphate + ADP</text>
        <dbReference type="Rhea" id="RHEA:14801"/>
        <dbReference type="ChEBI" id="CHEBI:30616"/>
        <dbReference type="ChEBI" id="CHEBI:57604"/>
        <dbReference type="ChEBI" id="CHEBI:58272"/>
        <dbReference type="ChEBI" id="CHEBI:456216"/>
        <dbReference type="EC" id="2.7.2.3"/>
    </reaction>
</comment>
<dbReference type="EMBL" id="MFEG01000022">
    <property type="protein sequence ID" value="OGE75937.1"/>
    <property type="molecule type" value="Genomic_DNA"/>
</dbReference>
<dbReference type="GO" id="GO:0005524">
    <property type="term" value="F:ATP binding"/>
    <property type="evidence" value="ECO:0007669"/>
    <property type="project" value="UniProtKB-KW"/>
</dbReference>
<dbReference type="HAMAP" id="MF_00145">
    <property type="entry name" value="Phosphoglyc_kinase"/>
    <property type="match status" value="1"/>
</dbReference>
<organism evidence="10 11">
    <name type="scientific">Candidatus Doudnabacteria bacterium RIFCSPHIGHO2_01_52_17</name>
    <dbReference type="NCBI Taxonomy" id="1817820"/>
    <lineage>
        <taxon>Bacteria</taxon>
        <taxon>Candidatus Doudnaibacteriota</taxon>
    </lineage>
</organism>
<keyword evidence="6 7" id="KW-0067">ATP-binding</keyword>
<accession>A0A1F5NE31</accession>
<evidence type="ECO:0000256" key="4">
    <source>
        <dbReference type="ARBA" id="ARBA00022741"/>
    </source>
</evidence>
<dbReference type="Proteomes" id="UP000176547">
    <property type="component" value="Unassembled WGS sequence"/>
</dbReference>
<comment type="subunit">
    <text evidence="7">Monomer.</text>
</comment>
<feature type="binding site" evidence="7">
    <location>
        <begin position="59"/>
        <end position="62"/>
    </location>
    <ligand>
        <name>substrate</name>
    </ligand>
</feature>
<dbReference type="PIRSF" id="PIRSF000724">
    <property type="entry name" value="Pgk"/>
    <property type="match status" value="1"/>
</dbReference>
<feature type="binding site" evidence="7">
    <location>
        <position position="169"/>
    </location>
    <ligand>
        <name>substrate</name>
    </ligand>
</feature>
<gene>
    <name evidence="7" type="primary">pgk</name>
    <name evidence="10" type="ORF">A3K06_03530</name>
</gene>
<sequence length="411" mass="45365">MRLKALSDLRLSKKTVLVRTGFDVAVRDGRVEGDYRIADALPTLRYLVKHRCRIIVIAHLGRPQGPDHKFSLEPAARRLAELMERKFVVIEAEQKRLPEYAVAHVYFFKHSPDSENLSELLQQLQEGDIAVLENLRFVPGEQKADIGFAKKLASYAQVYVNEAFSESHRAVASIALLPKLLPPAAGLSLQREIAALQTVLRSPKRPVVVMMGGIKLSDKAEALLNLLKIADFVLLGGGLANLILKVRGFEIGKSIYEEDNGQDRIAKQIWRDHREKIILPVDAVVSRERDGDPECVKVDKVKPGQIILDIGPQTIKLYSDYLKKGQTLVWGGPLGHFESKAYSHGTFALAWLFAARSASPKVFGVAGGGQTLEVIGKLDLWRDIDCVSTGGGAMLKFLAGKILPGIKALEK</sequence>
<dbReference type="AlphaFoldDB" id="A0A1F5NE31"/>
<reference evidence="10 11" key="1">
    <citation type="journal article" date="2016" name="Nat. Commun.">
        <title>Thousands of microbial genomes shed light on interconnected biogeochemical processes in an aquifer system.</title>
        <authorList>
            <person name="Anantharaman K."/>
            <person name="Brown C.T."/>
            <person name="Hug L.A."/>
            <person name="Sharon I."/>
            <person name="Castelle C.J."/>
            <person name="Probst A.J."/>
            <person name="Thomas B.C."/>
            <person name="Singh A."/>
            <person name="Wilkins M.J."/>
            <person name="Karaoz U."/>
            <person name="Brodie E.L."/>
            <person name="Williams K.H."/>
            <person name="Hubbard S.S."/>
            <person name="Banfield J.F."/>
        </authorList>
    </citation>
    <scope>NUCLEOTIDE SEQUENCE [LARGE SCALE GENOMIC DNA]</scope>
</reference>
<comment type="caution">
    <text evidence="7">Lacks conserved residue(s) required for the propagation of feature annotation.</text>
</comment>
<evidence type="ECO:0000313" key="11">
    <source>
        <dbReference type="Proteomes" id="UP000176547"/>
    </source>
</evidence>
<name>A0A1F5NE31_9BACT</name>
<keyword evidence="7" id="KW-0963">Cytoplasm</keyword>
<evidence type="ECO:0000256" key="2">
    <source>
        <dbReference type="ARBA" id="ARBA00013061"/>
    </source>
</evidence>
<evidence type="ECO:0000256" key="6">
    <source>
        <dbReference type="ARBA" id="ARBA00022840"/>
    </source>
</evidence>
<feature type="binding site" evidence="7">
    <location>
        <position position="136"/>
    </location>
    <ligand>
        <name>substrate</name>
    </ligand>
</feature>
<comment type="pathway">
    <text evidence="7">Carbohydrate degradation; glycolysis; pyruvate from D-glyceraldehyde 3-phosphate: step 2/5.</text>
</comment>
<dbReference type="EC" id="2.7.2.3" evidence="2 7"/>
<dbReference type="GO" id="GO:0004618">
    <property type="term" value="F:phosphoglycerate kinase activity"/>
    <property type="evidence" value="ECO:0007669"/>
    <property type="project" value="UniProtKB-UniRule"/>
</dbReference>
<protein>
    <recommendedName>
        <fullName evidence="2 7">Phosphoglycerate kinase</fullName>
        <ecNumber evidence="2 7">2.7.2.3</ecNumber>
    </recommendedName>
</protein>
<comment type="subcellular location">
    <subcellularLocation>
        <location evidence="7">Cytoplasm</location>
    </subcellularLocation>
</comment>
<keyword evidence="5 7" id="KW-0418">Kinase</keyword>
<keyword evidence="4 7" id="KW-0547">Nucleotide-binding</keyword>
<dbReference type="GO" id="GO:0005829">
    <property type="term" value="C:cytosol"/>
    <property type="evidence" value="ECO:0007669"/>
    <property type="project" value="TreeGrafter"/>
</dbReference>
<proteinExistence type="inferred from homology"/>
<dbReference type="UniPathway" id="UPA00109">
    <property type="reaction ID" value="UER00185"/>
</dbReference>
<dbReference type="GO" id="GO:0006096">
    <property type="term" value="P:glycolytic process"/>
    <property type="evidence" value="ECO:0007669"/>
    <property type="project" value="UniProtKB-UniRule"/>
</dbReference>
<dbReference type="PRINTS" id="PR00477">
    <property type="entry name" value="PHGLYCKINASE"/>
</dbReference>
<evidence type="ECO:0000256" key="8">
    <source>
        <dbReference type="PIRSR" id="PIRSR000724-2"/>
    </source>
</evidence>
<evidence type="ECO:0000313" key="10">
    <source>
        <dbReference type="EMBL" id="OGE75937.1"/>
    </source>
</evidence>
<dbReference type="GO" id="GO:0043531">
    <property type="term" value="F:ADP binding"/>
    <property type="evidence" value="ECO:0007669"/>
    <property type="project" value="TreeGrafter"/>
</dbReference>
<dbReference type="PANTHER" id="PTHR11406">
    <property type="entry name" value="PHOSPHOGLYCERATE KINASE"/>
    <property type="match status" value="1"/>
</dbReference>
<evidence type="ECO:0000256" key="5">
    <source>
        <dbReference type="ARBA" id="ARBA00022777"/>
    </source>
</evidence>
<dbReference type="InterPro" id="IPR001576">
    <property type="entry name" value="Phosphoglycerate_kinase"/>
</dbReference>
<evidence type="ECO:0000256" key="3">
    <source>
        <dbReference type="ARBA" id="ARBA00022679"/>
    </source>
</evidence>
<evidence type="ECO:0000256" key="7">
    <source>
        <dbReference type="HAMAP-Rule" id="MF_00145"/>
    </source>
</evidence>
<feature type="binding site" evidence="7 8">
    <location>
        <position position="219"/>
    </location>
    <ligand>
        <name>ATP</name>
        <dbReference type="ChEBI" id="CHEBI:30616"/>
    </ligand>
</feature>
<dbReference type="SUPFAM" id="SSF53748">
    <property type="entry name" value="Phosphoglycerate kinase"/>
    <property type="match status" value="1"/>
</dbReference>
<evidence type="ECO:0000256" key="1">
    <source>
        <dbReference type="ARBA" id="ARBA00000642"/>
    </source>
</evidence>